<dbReference type="AlphaFoldDB" id="A0A1F6AGB7"/>
<evidence type="ECO:0000313" key="3">
    <source>
        <dbReference type="Proteomes" id="UP000178759"/>
    </source>
</evidence>
<evidence type="ECO:0000313" key="2">
    <source>
        <dbReference type="EMBL" id="OGG23798.1"/>
    </source>
</evidence>
<accession>A0A1F6AGB7</accession>
<dbReference type="EMBL" id="MFJV01000001">
    <property type="protein sequence ID" value="OGG23798.1"/>
    <property type="molecule type" value="Genomic_DNA"/>
</dbReference>
<sequence>MSLFHFWLGSEYQKWREREQQKQYSSPFVSFPILLIAIFVLIVIAIIIRVFFVLFGINLLTV</sequence>
<keyword evidence="1" id="KW-0472">Membrane</keyword>
<feature type="transmembrane region" description="Helical" evidence="1">
    <location>
        <begin position="33"/>
        <end position="60"/>
    </location>
</feature>
<dbReference type="STRING" id="1798392.A3A79_01160"/>
<evidence type="ECO:0000256" key="1">
    <source>
        <dbReference type="SAM" id="Phobius"/>
    </source>
</evidence>
<proteinExistence type="predicted"/>
<keyword evidence="1" id="KW-0812">Transmembrane</keyword>
<protein>
    <submittedName>
        <fullName evidence="2">Uncharacterized protein</fullName>
    </submittedName>
</protein>
<comment type="caution">
    <text evidence="2">The sequence shown here is derived from an EMBL/GenBank/DDBJ whole genome shotgun (WGS) entry which is preliminary data.</text>
</comment>
<name>A0A1F6AGB7_9BACT</name>
<organism evidence="2 3">
    <name type="scientific">Candidatus Gottesmanbacteria bacterium RIFCSPLOWO2_01_FULL_43_11b</name>
    <dbReference type="NCBI Taxonomy" id="1798392"/>
    <lineage>
        <taxon>Bacteria</taxon>
        <taxon>Candidatus Gottesmaniibacteriota</taxon>
    </lineage>
</organism>
<keyword evidence="1" id="KW-1133">Transmembrane helix</keyword>
<dbReference type="Proteomes" id="UP000178759">
    <property type="component" value="Unassembled WGS sequence"/>
</dbReference>
<reference evidence="2 3" key="1">
    <citation type="journal article" date="2016" name="Nat. Commun.">
        <title>Thousands of microbial genomes shed light on interconnected biogeochemical processes in an aquifer system.</title>
        <authorList>
            <person name="Anantharaman K."/>
            <person name="Brown C.T."/>
            <person name="Hug L.A."/>
            <person name="Sharon I."/>
            <person name="Castelle C.J."/>
            <person name="Probst A.J."/>
            <person name="Thomas B.C."/>
            <person name="Singh A."/>
            <person name="Wilkins M.J."/>
            <person name="Karaoz U."/>
            <person name="Brodie E.L."/>
            <person name="Williams K.H."/>
            <person name="Hubbard S.S."/>
            <person name="Banfield J.F."/>
        </authorList>
    </citation>
    <scope>NUCLEOTIDE SEQUENCE [LARGE SCALE GENOMIC DNA]</scope>
</reference>
<gene>
    <name evidence="2" type="ORF">A3A79_01160</name>
</gene>